<evidence type="ECO:0000256" key="2">
    <source>
        <dbReference type="ARBA" id="ARBA00004123"/>
    </source>
</evidence>
<evidence type="ECO:0000313" key="12">
    <source>
        <dbReference type="EMBL" id="KZT38850.1"/>
    </source>
</evidence>
<evidence type="ECO:0000259" key="11">
    <source>
        <dbReference type="Pfam" id="PF18307"/>
    </source>
</evidence>
<gene>
    <name evidence="12" type="ORF">SISSUDRAFT_712315</name>
</gene>
<reference evidence="12 13" key="1">
    <citation type="journal article" date="2016" name="Mol. Biol. Evol.">
        <title>Comparative Genomics of Early-Diverging Mushroom-Forming Fungi Provides Insights into the Origins of Lignocellulose Decay Capabilities.</title>
        <authorList>
            <person name="Nagy L.G."/>
            <person name="Riley R."/>
            <person name="Tritt A."/>
            <person name="Adam C."/>
            <person name="Daum C."/>
            <person name="Floudas D."/>
            <person name="Sun H."/>
            <person name="Yadav J.S."/>
            <person name="Pangilinan J."/>
            <person name="Larsson K.H."/>
            <person name="Matsuura K."/>
            <person name="Barry K."/>
            <person name="Labutti K."/>
            <person name="Kuo R."/>
            <person name="Ohm R.A."/>
            <person name="Bhattacharya S.S."/>
            <person name="Shirouzu T."/>
            <person name="Yoshinaga Y."/>
            <person name="Martin F.M."/>
            <person name="Grigoriev I.V."/>
            <person name="Hibbett D.S."/>
        </authorList>
    </citation>
    <scope>NUCLEOTIDE SEQUENCE [LARGE SCALE GENOMIC DNA]</scope>
    <source>
        <strain evidence="12 13">HHB10207 ss-3</strain>
    </source>
</reference>
<organism evidence="12 13">
    <name type="scientific">Sistotremastrum suecicum HHB10207 ss-3</name>
    <dbReference type="NCBI Taxonomy" id="1314776"/>
    <lineage>
        <taxon>Eukaryota</taxon>
        <taxon>Fungi</taxon>
        <taxon>Dikarya</taxon>
        <taxon>Basidiomycota</taxon>
        <taxon>Agaricomycotina</taxon>
        <taxon>Agaricomycetes</taxon>
        <taxon>Sistotremastrales</taxon>
        <taxon>Sistotremastraceae</taxon>
        <taxon>Sistotremastrum</taxon>
    </lineage>
</organism>
<dbReference type="InterPro" id="IPR040662">
    <property type="entry name" value="Tfb2_C"/>
</dbReference>
<evidence type="ECO:0000256" key="5">
    <source>
        <dbReference type="ARBA" id="ARBA00023015"/>
    </source>
</evidence>
<keyword evidence="7 9" id="KW-0234">DNA repair</keyword>
<keyword evidence="13" id="KW-1185">Reference proteome</keyword>
<dbReference type="GO" id="GO:0006366">
    <property type="term" value="P:transcription by RNA polymerase II"/>
    <property type="evidence" value="ECO:0007669"/>
    <property type="project" value="UniProtKB-ARBA"/>
</dbReference>
<evidence type="ECO:0000256" key="3">
    <source>
        <dbReference type="ARBA" id="ARBA00007132"/>
    </source>
</evidence>
<evidence type="ECO:0000313" key="13">
    <source>
        <dbReference type="Proteomes" id="UP000076798"/>
    </source>
</evidence>
<dbReference type="NCBIfam" id="TIGR00625">
    <property type="entry name" value="tfb2"/>
    <property type="match status" value="1"/>
</dbReference>
<evidence type="ECO:0000256" key="1">
    <source>
        <dbReference type="ARBA" id="ARBA00002817"/>
    </source>
</evidence>
<dbReference type="InterPro" id="IPR004598">
    <property type="entry name" value="TFIIH_p52/Tfb2"/>
</dbReference>
<keyword evidence="5 9" id="KW-0805">Transcription regulation</keyword>
<comment type="similarity">
    <text evidence="3 9">Belongs to the TFB2 family.</text>
</comment>
<evidence type="ECO:0000256" key="10">
    <source>
        <dbReference type="SAM" id="MobiDB-lite"/>
    </source>
</evidence>
<dbReference type="Gene3D" id="3.30.70.2610">
    <property type="match status" value="1"/>
</dbReference>
<keyword evidence="4 9" id="KW-0227">DNA damage</keyword>
<dbReference type="OrthoDB" id="364513at2759"/>
<dbReference type="GO" id="GO:0003690">
    <property type="term" value="F:double-stranded DNA binding"/>
    <property type="evidence" value="ECO:0007669"/>
    <property type="project" value="TreeGrafter"/>
</dbReference>
<evidence type="ECO:0000256" key="6">
    <source>
        <dbReference type="ARBA" id="ARBA00023163"/>
    </source>
</evidence>
<dbReference type="GO" id="GO:0006289">
    <property type="term" value="P:nucleotide-excision repair"/>
    <property type="evidence" value="ECO:0007669"/>
    <property type="project" value="InterPro"/>
</dbReference>
<comment type="function">
    <text evidence="9">Component of the general transcription and DNA repair factor IIH (TFIIH) core complex which is involved in general and transcription-coupled nucleotide excision repair (NER) of damaged DNA.</text>
</comment>
<keyword evidence="8 9" id="KW-0539">Nucleus</keyword>
<dbReference type="FunFam" id="3.30.70.2610:FF:000001">
    <property type="entry name" value="General transcription factor IIH subunit 4"/>
    <property type="match status" value="1"/>
</dbReference>
<evidence type="ECO:0000256" key="7">
    <source>
        <dbReference type="ARBA" id="ARBA00023204"/>
    </source>
</evidence>
<name>A0A166DSP3_9AGAM</name>
<feature type="region of interest" description="Disordered" evidence="10">
    <location>
        <begin position="1"/>
        <end position="22"/>
    </location>
</feature>
<dbReference type="Proteomes" id="UP000076798">
    <property type="component" value="Unassembled WGS sequence"/>
</dbReference>
<dbReference type="PANTHER" id="PTHR13152">
    <property type="entry name" value="TFIIH, POLYPEPTIDE 4"/>
    <property type="match status" value="1"/>
</dbReference>
<dbReference type="PANTHER" id="PTHR13152:SF0">
    <property type="entry name" value="GENERAL TRANSCRIPTION FACTOR IIH SUBUNIT 4"/>
    <property type="match status" value="1"/>
</dbReference>
<evidence type="ECO:0000256" key="9">
    <source>
        <dbReference type="RuleBase" id="RU364024"/>
    </source>
</evidence>
<comment type="function">
    <text evidence="1">Component of the general transcription and DNA repair factor IIH (TFIIH) core complex, which is involved in general and transcription-coupled nucleotide excision repair (NER) of damaged DNA and, when complexed to TFIIK, in RNA transcription by RNA polymerase II. In NER, TFIIH acts by opening DNA around the lesion to allow the excision of the damaged oligonucleotide and its replacement by a new DNA fragment. In transcription, TFIIH has an essential role in transcription initiation. When the pre-initiation complex (PIC) has been established, TFIIH is required for promoter opening and promoter escape. Phosphorylation of the C-terminal tail (CTD) of the largest subunit of RNA polymerase II by the kinase module TFIIK controls the initiation of transcription.</text>
</comment>
<keyword evidence="6 9" id="KW-0804">Transcription</keyword>
<comment type="subcellular location">
    <subcellularLocation>
        <location evidence="2 9">Nucleus</location>
    </subcellularLocation>
</comment>
<dbReference type="EMBL" id="KV428056">
    <property type="protein sequence ID" value="KZT38850.1"/>
    <property type="molecule type" value="Genomic_DNA"/>
</dbReference>
<dbReference type="GO" id="GO:0001671">
    <property type="term" value="F:ATPase activator activity"/>
    <property type="evidence" value="ECO:0007669"/>
    <property type="project" value="InterPro"/>
</dbReference>
<dbReference type="AlphaFoldDB" id="A0A166DSP3"/>
<dbReference type="STRING" id="1314776.A0A166DSP3"/>
<protein>
    <recommendedName>
        <fullName evidence="9">RNA polymerase II transcription factor B subunit 2</fullName>
    </recommendedName>
</protein>
<dbReference type="GO" id="GO:0000439">
    <property type="term" value="C:transcription factor TFIIH core complex"/>
    <property type="evidence" value="ECO:0007669"/>
    <property type="project" value="InterPro"/>
</dbReference>
<feature type="domain" description="Transcription factor Tfb2 C-terminal" evidence="11">
    <location>
        <begin position="423"/>
        <end position="489"/>
    </location>
</feature>
<dbReference type="Pfam" id="PF18307">
    <property type="entry name" value="Tfb2_C"/>
    <property type="match status" value="1"/>
</dbReference>
<evidence type="ECO:0000256" key="4">
    <source>
        <dbReference type="ARBA" id="ARBA00022763"/>
    </source>
</evidence>
<dbReference type="GO" id="GO:0005675">
    <property type="term" value="C:transcription factor TFIIH holo complex"/>
    <property type="evidence" value="ECO:0007669"/>
    <property type="project" value="TreeGrafter"/>
</dbReference>
<sequence>MWRSAFAEPSMPKDPETAGQQDAPHTLIPFLQSQSQTALTRLYTRPSSCLAIFRLLGPIERQIVMSLLWLEGPIASQTLNGWVTKEGRKPYGTALDTLSKIQILPNPGTRMLLNPNFKASFRMALTGGGDLNSFGVPYVSSKEKDAERDGAGDKKFGPNSEHLDSYALERWETILHYMVSSGTDSTPQRPSAGVLYLLQRSGLMQPLPSPSGYSTASSRKTSQLQISSLGFQFLLHTPHEQLWELLLQYLKMVEERQMDLVEVLNFLFMLSTMDLGREYSPDNLTQTQLVMLEDLRDYGLIWQRKSSSKRFSPTRLATTLTSSTPLLPSSGGGNTGPQGFIILETNYRLYAYTDNPLQIAVLNLFVHLKSRYPNLVVGSITRDSVRKALNNGIRADQIISYLVTHAHPQMRRNNPLLPVTVQDQIRLWELEKNRLKSADGYLYTNFAAQADYQVVLDYAKQIGVVLWENSVKRCFFASAEGHSNIRGFIERRSKDEQM</sequence>
<evidence type="ECO:0000256" key="8">
    <source>
        <dbReference type="ARBA" id="ARBA00023242"/>
    </source>
</evidence>
<proteinExistence type="inferred from homology"/>
<accession>A0A166DSP3</accession>
<dbReference type="Pfam" id="PF03849">
    <property type="entry name" value="Tfb2"/>
    <property type="match status" value="1"/>
</dbReference>